<dbReference type="Proteomes" id="UP001484239">
    <property type="component" value="Unassembled WGS sequence"/>
</dbReference>
<protein>
    <submittedName>
        <fullName evidence="1">Uncharacterized protein</fullName>
    </submittedName>
</protein>
<dbReference type="EMBL" id="JBBHLI010000001">
    <property type="protein sequence ID" value="MEK9499940.1"/>
    <property type="molecule type" value="Genomic_DNA"/>
</dbReference>
<name>A0ABU9E8J0_9BACT</name>
<keyword evidence="2" id="KW-1185">Reference proteome</keyword>
<proteinExistence type="predicted"/>
<dbReference type="RefSeq" id="WP_405277892.1">
    <property type="nucleotide sequence ID" value="NZ_JBBHLI010000001.1"/>
</dbReference>
<evidence type="ECO:0000313" key="2">
    <source>
        <dbReference type="Proteomes" id="UP001484239"/>
    </source>
</evidence>
<accession>A0ABU9E8J0</accession>
<evidence type="ECO:0000313" key="1">
    <source>
        <dbReference type="EMBL" id="MEK9499940.1"/>
    </source>
</evidence>
<gene>
    <name evidence="1" type="ORF">WI372_02950</name>
</gene>
<organism evidence="1 2">
    <name type="scientific">Gaopeijia maritima</name>
    <dbReference type="NCBI Taxonomy" id="3119007"/>
    <lineage>
        <taxon>Bacteria</taxon>
        <taxon>Pseudomonadati</taxon>
        <taxon>Gemmatimonadota</taxon>
        <taxon>Longimicrobiia</taxon>
        <taxon>Gaopeijiales</taxon>
        <taxon>Gaopeijiaceae</taxon>
        <taxon>Gaopeijia</taxon>
    </lineage>
</organism>
<reference evidence="1 2" key="1">
    <citation type="submission" date="2024-02" db="EMBL/GenBank/DDBJ databases">
        <title>A novel Gemmatimonadota bacterium.</title>
        <authorList>
            <person name="Du Z.-J."/>
            <person name="Ye Y.-Q."/>
        </authorList>
    </citation>
    <scope>NUCLEOTIDE SEQUENCE [LARGE SCALE GENOMIC DNA]</scope>
    <source>
        <strain evidence="1 2">DH-20</strain>
    </source>
</reference>
<comment type="caution">
    <text evidence="1">The sequence shown here is derived from an EMBL/GenBank/DDBJ whole genome shotgun (WGS) entry which is preliminary data.</text>
</comment>
<sequence length="389" mass="42424">MYRRVGVTALVAVLAVVTPPELAGQRGAEVPADLEALEQRLEGLMREVERLEPRAQAERERRDASMRETLDAPVERVVDGLRIRALPRDVDAAVALYTAVWAEHFEPLLGSPPAALRETSLAYYDHRGEWNPRFGEDGNLSSYVQAGQNTGDVTTQAVTAISSALLRAGPMQISIWMQAEGFDPAVETRTARRRLAAVTSRSAGRCLTDTAEACLATLGLRPHGWSSADVVATWYTPEVARQVIEHRRSGGLPAEGDNLTRWFLHHRQMPVQLRTRGATPIEVIPAGIGVRHDLGPAGVEVKSSLLVHALRTGGDGAIDRLHALPASASVEEALVAVADRPLDELAASWRAELLSNDDPADRRLPTRTTFAWVGFVALLAMTSTRWRLS</sequence>